<dbReference type="PANTHER" id="PTHR30028">
    <property type="entry name" value="UPF0014 INNER MEMBRANE PROTEIN YBBM-RELATED"/>
    <property type="match status" value="1"/>
</dbReference>
<evidence type="ECO:0000256" key="5">
    <source>
        <dbReference type="ARBA" id="ARBA00023136"/>
    </source>
</evidence>
<name>A0AAE3GNE8_9CYAN</name>
<dbReference type="RefSeq" id="WP_254009858.1">
    <property type="nucleotide sequence ID" value="NZ_JAMZMM010000004.1"/>
</dbReference>
<dbReference type="EMBL" id="JAMZMM010000004">
    <property type="protein sequence ID" value="MCP2727041.1"/>
    <property type="molecule type" value="Genomic_DNA"/>
</dbReference>
<keyword evidence="3 6" id="KW-0812">Transmembrane</keyword>
<dbReference type="Pfam" id="PF03649">
    <property type="entry name" value="UPF0014"/>
    <property type="match status" value="1"/>
</dbReference>
<organism evidence="7 8">
    <name type="scientific">Limnofasciculus baicalensis BBK-W-15</name>
    <dbReference type="NCBI Taxonomy" id="2699891"/>
    <lineage>
        <taxon>Bacteria</taxon>
        <taxon>Bacillati</taxon>
        <taxon>Cyanobacteriota</taxon>
        <taxon>Cyanophyceae</taxon>
        <taxon>Coleofasciculales</taxon>
        <taxon>Coleofasciculaceae</taxon>
        <taxon>Limnofasciculus</taxon>
        <taxon>Limnofasciculus baicalensis</taxon>
    </lineage>
</organism>
<feature type="transmembrane region" description="Helical" evidence="6">
    <location>
        <begin position="99"/>
        <end position="122"/>
    </location>
</feature>
<keyword evidence="4 6" id="KW-1133">Transmembrane helix</keyword>
<dbReference type="Proteomes" id="UP001204953">
    <property type="component" value="Unassembled WGS sequence"/>
</dbReference>
<evidence type="ECO:0000313" key="8">
    <source>
        <dbReference type="Proteomes" id="UP001204953"/>
    </source>
</evidence>
<feature type="transmembrane region" description="Helical" evidence="6">
    <location>
        <begin position="200"/>
        <end position="220"/>
    </location>
</feature>
<sequence>MDLIQLEPIDLIWGLGLMAVAIGLSRWQRLGLEFSLAMATGRMVIQLLFVGYVLAFVFELKNAMASPAAGIAVLMVLMVMVMIATITTRNRIGKKMPGLLPLVFGSILFCSAITLIYTNLFIIQPETWYEPQYLIPLGGIVLGNAMNGAAIAGERLVSSITSSRVEIETHLSLGATPQEAIAGYRKEAIRAGLIPTLNQMMVAGVVTLPGIITGQMLSGIDPLNAASYQILIMFMLAFTNLTITMLITEGLMGQFFNGQAQLRLR</sequence>
<evidence type="ECO:0000256" key="2">
    <source>
        <dbReference type="ARBA" id="ARBA00005268"/>
    </source>
</evidence>
<dbReference type="AlphaFoldDB" id="A0AAE3GNE8"/>
<dbReference type="PANTHER" id="PTHR30028:SF0">
    <property type="entry name" value="PROTEIN ALUMINUM SENSITIVE 3"/>
    <property type="match status" value="1"/>
</dbReference>
<evidence type="ECO:0000256" key="3">
    <source>
        <dbReference type="ARBA" id="ARBA00022692"/>
    </source>
</evidence>
<feature type="transmembrane region" description="Helical" evidence="6">
    <location>
        <begin position="134"/>
        <end position="153"/>
    </location>
</feature>
<evidence type="ECO:0000256" key="6">
    <source>
        <dbReference type="SAM" id="Phobius"/>
    </source>
</evidence>
<reference evidence="7" key="1">
    <citation type="submission" date="2022-06" db="EMBL/GenBank/DDBJ databases">
        <title>New cyanobacteria of genus Symplocastrum in benthos of Lake Baikal.</title>
        <authorList>
            <person name="Sorokovikova E."/>
            <person name="Tikhonova I."/>
            <person name="Krasnopeev A."/>
            <person name="Evseev P."/>
            <person name="Gladkikh A."/>
            <person name="Belykh O."/>
        </authorList>
    </citation>
    <scope>NUCLEOTIDE SEQUENCE</scope>
    <source>
        <strain evidence="7">BBK-W-15</strain>
    </source>
</reference>
<comment type="subcellular location">
    <subcellularLocation>
        <location evidence="1">Membrane</location>
        <topology evidence="1">Multi-pass membrane protein</topology>
    </subcellularLocation>
</comment>
<feature type="transmembrane region" description="Helical" evidence="6">
    <location>
        <begin position="226"/>
        <end position="247"/>
    </location>
</feature>
<feature type="transmembrane region" description="Helical" evidence="6">
    <location>
        <begin position="64"/>
        <end position="87"/>
    </location>
</feature>
<accession>A0AAE3GNE8</accession>
<proteinExistence type="inferred from homology"/>
<keyword evidence="8" id="KW-1185">Reference proteome</keyword>
<dbReference type="GO" id="GO:0005886">
    <property type="term" value="C:plasma membrane"/>
    <property type="evidence" value="ECO:0007669"/>
    <property type="project" value="TreeGrafter"/>
</dbReference>
<evidence type="ECO:0000256" key="1">
    <source>
        <dbReference type="ARBA" id="ARBA00004141"/>
    </source>
</evidence>
<protein>
    <submittedName>
        <fullName evidence="7">Iron export ABC transporter permease subunit FetB</fullName>
    </submittedName>
</protein>
<comment type="similarity">
    <text evidence="2">Belongs to the UPF0014 family.</text>
</comment>
<feature type="transmembrane region" description="Helical" evidence="6">
    <location>
        <begin position="6"/>
        <end position="24"/>
    </location>
</feature>
<gene>
    <name evidence="7" type="primary">fetB</name>
    <name evidence="7" type="ORF">NJ959_00935</name>
</gene>
<feature type="transmembrane region" description="Helical" evidence="6">
    <location>
        <begin position="36"/>
        <end position="58"/>
    </location>
</feature>
<evidence type="ECO:0000313" key="7">
    <source>
        <dbReference type="EMBL" id="MCP2727041.1"/>
    </source>
</evidence>
<comment type="caution">
    <text evidence="7">The sequence shown here is derived from an EMBL/GenBank/DDBJ whole genome shotgun (WGS) entry which is preliminary data.</text>
</comment>
<dbReference type="InterPro" id="IPR005226">
    <property type="entry name" value="UPF0014_fam"/>
</dbReference>
<evidence type="ECO:0000256" key="4">
    <source>
        <dbReference type="ARBA" id="ARBA00022989"/>
    </source>
</evidence>
<keyword evidence="5 6" id="KW-0472">Membrane</keyword>